<reference evidence="1 2" key="1">
    <citation type="submission" date="2020-08" db="EMBL/GenBank/DDBJ databases">
        <title>Sequencing the genomes of 1000 actinobacteria strains.</title>
        <authorList>
            <person name="Klenk H.-P."/>
        </authorList>
    </citation>
    <scope>NUCLEOTIDE SEQUENCE [LARGE SCALE GENOMIC DNA]</scope>
    <source>
        <strain evidence="1 2">DSM 43851</strain>
    </source>
</reference>
<organism evidence="1 2">
    <name type="scientific">Kutzneria kofuensis</name>
    <dbReference type="NCBI Taxonomy" id="103725"/>
    <lineage>
        <taxon>Bacteria</taxon>
        <taxon>Bacillati</taxon>
        <taxon>Actinomycetota</taxon>
        <taxon>Actinomycetes</taxon>
        <taxon>Pseudonocardiales</taxon>
        <taxon>Pseudonocardiaceae</taxon>
        <taxon>Kutzneria</taxon>
    </lineage>
</organism>
<keyword evidence="2" id="KW-1185">Reference proteome</keyword>
<comment type="caution">
    <text evidence="1">The sequence shown here is derived from an EMBL/GenBank/DDBJ whole genome shotgun (WGS) entry which is preliminary data.</text>
</comment>
<dbReference type="SUPFAM" id="SSF52402">
    <property type="entry name" value="Adenine nucleotide alpha hydrolases-like"/>
    <property type="match status" value="2"/>
</dbReference>
<dbReference type="PRINTS" id="PR01438">
    <property type="entry name" value="UNVRSLSTRESS"/>
</dbReference>
<dbReference type="Proteomes" id="UP000585638">
    <property type="component" value="Unassembled WGS sequence"/>
</dbReference>
<sequence length="287" mass="30120">MAQAHAAATLNAPIVTRTTLVTAVAAPVVTKRIAVGTDGSYWGDAALGWAARHACVVGAELEVHQADRRYVDIPADIPTDAGIGATLRSMPMLPVRILRSGPDPVGTLVGASADADLLVLGCRGHHHGTLGVGRSVVPVVTRAHCDTVVVRGMPASLHGRTRWITAMVRGSAEDIDVLAKVAKLATSLQSKVRVVHVTPPAGPRWLPEQLGSATVLERAAARLASLAPKITPELRSLACQPPEAAVACPDTDLLVIGDTRLTDRNHLDPMTKAALYHSRSAVLVVRN</sequence>
<evidence type="ECO:0000313" key="2">
    <source>
        <dbReference type="Proteomes" id="UP000585638"/>
    </source>
</evidence>
<proteinExistence type="predicted"/>
<gene>
    <name evidence="1" type="ORF">BJ998_009007</name>
</gene>
<dbReference type="AlphaFoldDB" id="A0A7W9KS55"/>
<evidence type="ECO:0000313" key="1">
    <source>
        <dbReference type="EMBL" id="MBB5897748.1"/>
    </source>
</evidence>
<name>A0A7W9KS55_9PSEU</name>
<dbReference type="EMBL" id="JACHIR010000003">
    <property type="protein sequence ID" value="MBB5897748.1"/>
    <property type="molecule type" value="Genomic_DNA"/>
</dbReference>
<dbReference type="Gene3D" id="3.40.50.12370">
    <property type="match status" value="1"/>
</dbReference>
<dbReference type="RefSeq" id="WP_184870188.1">
    <property type="nucleotide sequence ID" value="NZ_BAAAWY010000039.1"/>
</dbReference>
<protein>
    <submittedName>
        <fullName evidence="1">Nucleotide-binding universal stress UspA family protein</fullName>
    </submittedName>
</protein>
<accession>A0A7W9KS55</accession>
<dbReference type="InterPro" id="IPR006015">
    <property type="entry name" value="Universal_stress_UspA"/>
</dbReference>